<accession>A0A9X2YHR2</accession>
<keyword evidence="2" id="KW-0812">Transmembrane</keyword>
<feature type="region of interest" description="Disordered" evidence="1">
    <location>
        <begin position="1"/>
        <end position="116"/>
    </location>
</feature>
<dbReference type="Proteomes" id="UP001140293">
    <property type="component" value="Unassembled WGS sequence"/>
</dbReference>
<dbReference type="AlphaFoldDB" id="A0A9X2YHR2"/>
<evidence type="ECO:0000313" key="4">
    <source>
        <dbReference type="Proteomes" id="UP001140293"/>
    </source>
</evidence>
<feature type="compositionally biased region" description="Low complexity" evidence="1">
    <location>
        <begin position="1"/>
        <end position="21"/>
    </location>
</feature>
<evidence type="ECO:0000256" key="2">
    <source>
        <dbReference type="SAM" id="Phobius"/>
    </source>
</evidence>
<evidence type="ECO:0000256" key="1">
    <source>
        <dbReference type="SAM" id="MobiDB-lite"/>
    </source>
</evidence>
<keyword evidence="2" id="KW-0472">Membrane</keyword>
<keyword evidence="4" id="KW-1185">Reference proteome</keyword>
<evidence type="ECO:0000313" key="3">
    <source>
        <dbReference type="EMBL" id="MCV7168320.1"/>
    </source>
</evidence>
<organism evidence="3 4">
    <name type="scientific">[Mycobacterium] manitobense</name>
    <dbReference type="NCBI Taxonomy" id="190147"/>
    <lineage>
        <taxon>Bacteria</taxon>
        <taxon>Bacillati</taxon>
        <taxon>Actinomycetota</taxon>
        <taxon>Actinomycetes</taxon>
        <taxon>Mycobacteriales</taxon>
        <taxon>Mycobacteriaceae</taxon>
        <taxon>Mycolicibacterium</taxon>
    </lineage>
</organism>
<feature type="transmembrane region" description="Helical" evidence="2">
    <location>
        <begin position="389"/>
        <end position="412"/>
    </location>
</feature>
<feature type="compositionally biased region" description="Low complexity" evidence="1">
    <location>
        <begin position="91"/>
        <end position="100"/>
    </location>
</feature>
<keyword evidence="2" id="KW-1133">Transmembrane helix</keyword>
<sequence>MEEPAPAAKPAPVEESAAGAPPVAPAPAAPGEVTPESPADRVESREPKSPEAPESPAGRSPEAPESPAGKAPEDPAAKSPAAKSPEEKSPAADAPEAAQAVREVRPETLLAPEEDVQVARRAEPVVQKVVEAPRQELDTLSRAVFSSERRDRDRDDWDKDRWDWDKDRWDKDRWEKDRWDRDRDRHWDRKVRQWNRDWVEYDRFYRPTFFNPYRNPVRIVYVYLNRPRIVYIPPLARIVLEAAEFAAYSFTAVVLGAADTAVDVAVGTFFGGGYVPRPGLPFPQPPRLVRYDNVPVQVRYPQAVYQPFRVNRIVDMGEDARFGERKVLLDGATPAWGVWTQNPSGERQFEVHRTQQFPGLDEPQAAPLPGDYPLRLAADESSPVDRTQVALYAAAGAVGALGFAALGMAVYLGRRRPQP</sequence>
<feature type="compositionally biased region" description="Basic and acidic residues" evidence="1">
    <location>
        <begin position="38"/>
        <end position="51"/>
    </location>
</feature>
<reference evidence="3" key="2">
    <citation type="journal article" date="2022" name="BMC Genomics">
        <title>Comparative genome analysis of mycobacteria focusing on tRNA and non-coding RNA.</title>
        <authorList>
            <person name="Behra P.R.K."/>
            <person name="Pettersson B.M.F."/>
            <person name="Ramesh M."/>
            <person name="Das S."/>
            <person name="Dasgupta S."/>
            <person name="Kirsebom L.A."/>
        </authorList>
    </citation>
    <scope>NUCLEOTIDE SEQUENCE</scope>
    <source>
        <strain evidence="3">DSM 44615</strain>
    </source>
</reference>
<gene>
    <name evidence="3" type="ORF">H7I41_00130</name>
</gene>
<protein>
    <submittedName>
        <fullName evidence="3">Uncharacterized protein</fullName>
    </submittedName>
</protein>
<dbReference type="EMBL" id="JACKSJ010000004">
    <property type="protein sequence ID" value="MCV7168320.1"/>
    <property type="molecule type" value="Genomic_DNA"/>
</dbReference>
<proteinExistence type="predicted"/>
<name>A0A9X2YHR2_9MYCO</name>
<comment type="caution">
    <text evidence="3">The sequence shown here is derived from an EMBL/GenBank/DDBJ whole genome shotgun (WGS) entry which is preliminary data.</text>
</comment>
<reference evidence="3" key="1">
    <citation type="submission" date="2020-07" db="EMBL/GenBank/DDBJ databases">
        <authorList>
            <person name="Pettersson B.M.F."/>
            <person name="Behra P.R.K."/>
            <person name="Ramesh M."/>
            <person name="Das S."/>
            <person name="Dasgupta S."/>
            <person name="Kirsebom L.A."/>
        </authorList>
    </citation>
    <scope>NUCLEOTIDE SEQUENCE</scope>
    <source>
        <strain evidence="3">DSM 44615</strain>
    </source>
</reference>